<evidence type="ECO:0000256" key="2">
    <source>
        <dbReference type="SAM" id="Phobius"/>
    </source>
</evidence>
<keyword evidence="2" id="KW-0472">Membrane</keyword>
<protein>
    <submittedName>
        <fullName evidence="4">XRE family transcriptional regulator</fullName>
    </submittedName>
</protein>
<feature type="transmembrane region" description="Helical" evidence="2">
    <location>
        <begin position="127"/>
        <end position="149"/>
    </location>
</feature>
<dbReference type="GO" id="GO:0003677">
    <property type="term" value="F:DNA binding"/>
    <property type="evidence" value="ECO:0007669"/>
    <property type="project" value="InterPro"/>
</dbReference>
<reference evidence="4 5" key="1">
    <citation type="submission" date="2018-07" db="EMBL/GenBank/DDBJ databases">
        <title>Genome guided investigation of antibiotics producing actinomycetales strain isolated from a Macau mangrove ecosystem.</title>
        <authorList>
            <person name="Hu D."/>
        </authorList>
    </citation>
    <scope>NUCLEOTIDE SEQUENCE [LARGE SCALE GENOMIC DNA]</scope>
    <source>
        <strain evidence="4 5">2297</strain>
    </source>
</reference>
<dbReference type="CDD" id="cd00093">
    <property type="entry name" value="HTH_XRE"/>
    <property type="match status" value="1"/>
</dbReference>
<dbReference type="SMART" id="SM00530">
    <property type="entry name" value="HTH_XRE"/>
    <property type="match status" value="1"/>
</dbReference>
<feature type="domain" description="HTH cro/C1-type" evidence="3">
    <location>
        <begin position="26"/>
        <end position="81"/>
    </location>
</feature>
<comment type="caution">
    <text evidence="4">The sequence shown here is derived from an EMBL/GenBank/DDBJ whole genome shotgun (WGS) entry which is preliminary data.</text>
</comment>
<evidence type="ECO:0000259" key="3">
    <source>
        <dbReference type="SMART" id="SM00530"/>
    </source>
</evidence>
<accession>A0A369UWE2</accession>
<evidence type="ECO:0000313" key="5">
    <source>
        <dbReference type="Proteomes" id="UP000253742"/>
    </source>
</evidence>
<dbReference type="InterPro" id="IPR010982">
    <property type="entry name" value="Lambda_DNA-bd_dom_sf"/>
</dbReference>
<dbReference type="Pfam" id="PF10901">
    <property type="entry name" value="DUF2690"/>
    <property type="match status" value="1"/>
</dbReference>
<dbReference type="AlphaFoldDB" id="A0A369UWE2"/>
<organism evidence="4 5">
    <name type="scientific">Streptomyces parvulus</name>
    <dbReference type="NCBI Taxonomy" id="146923"/>
    <lineage>
        <taxon>Bacteria</taxon>
        <taxon>Bacillati</taxon>
        <taxon>Actinomycetota</taxon>
        <taxon>Actinomycetes</taxon>
        <taxon>Kitasatosporales</taxon>
        <taxon>Streptomycetaceae</taxon>
        <taxon>Streptomyces</taxon>
    </lineage>
</organism>
<keyword evidence="2" id="KW-1133">Transmembrane helix</keyword>
<dbReference type="RefSeq" id="WP_114532234.1">
    <property type="nucleotide sequence ID" value="NZ_QQBH01000030.1"/>
</dbReference>
<dbReference type="Gene3D" id="1.10.260.40">
    <property type="entry name" value="lambda repressor-like DNA-binding domains"/>
    <property type="match status" value="1"/>
</dbReference>
<dbReference type="OrthoDB" id="3386996at2"/>
<sequence length="311" mass="33651">MRAEDQRPAQGATEAQNAIPSHFNKSLQEMRARTGLSLAALAQRTHYSKSSWERYLNGKSLPPRQAVSELCRLAGEPDGHLLSLREIAEDHWSRRATVHVPIPSLPPPPSNPPALSAPRRTMGKRRLLVALAAAYVLLVGAVALALMWLPTGQADRGEAPTSPLPYSTGPQCRKADCEGQDPIRLICGINPDSLTTLRTATGAWIELRHSRKCQAGWGRIWNSRIGDRLELTGGRVLHTARVNYKDDTEVFVYTAMAAAGPGTTLRACFIPAVPTADRECIEGRVSMQELASLAGRGSPPMGSLKASEGAE</sequence>
<feature type="region of interest" description="Disordered" evidence="1">
    <location>
        <begin position="1"/>
        <end position="20"/>
    </location>
</feature>
<dbReference type="Proteomes" id="UP000253742">
    <property type="component" value="Unassembled WGS sequence"/>
</dbReference>
<proteinExistence type="predicted"/>
<dbReference type="InterPro" id="IPR021224">
    <property type="entry name" value="DUF2690"/>
</dbReference>
<evidence type="ECO:0000256" key="1">
    <source>
        <dbReference type="SAM" id="MobiDB-lite"/>
    </source>
</evidence>
<dbReference type="InterPro" id="IPR001387">
    <property type="entry name" value="Cro/C1-type_HTH"/>
</dbReference>
<keyword evidence="2" id="KW-0812">Transmembrane</keyword>
<dbReference type="SUPFAM" id="SSF47413">
    <property type="entry name" value="lambda repressor-like DNA-binding domains"/>
    <property type="match status" value="1"/>
</dbReference>
<evidence type="ECO:0000313" key="4">
    <source>
        <dbReference type="EMBL" id="RDD85102.1"/>
    </source>
</evidence>
<dbReference type="EMBL" id="QQBH01000030">
    <property type="protein sequence ID" value="RDD85102.1"/>
    <property type="molecule type" value="Genomic_DNA"/>
</dbReference>
<gene>
    <name evidence="4" type="ORF">DVZ84_31730</name>
</gene>
<dbReference type="Pfam" id="PF13560">
    <property type="entry name" value="HTH_31"/>
    <property type="match status" value="1"/>
</dbReference>
<name>A0A369UWE2_9ACTN</name>